<dbReference type="RefSeq" id="WP_203733677.1">
    <property type="nucleotide sequence ID" value="NZ_BAAATX010000027.1"/>
</dbReference>
<dbReference type="InterPro" id="IPR011047">
    <property type="entry name" value="Quinoprotein_ADH-like_sf"/>
</dbReference>
<comment type="caution">
    <text evidence="2">The sequence shown here is derived from an EMBL/GenBank/DDBJ whole genome shotgun (WGS) entry which is preliminary data.</text>
</comment>
<dbReference type="EMBL" id="BOML01000058">
    <property type="protein sequence ID" value="GIE05787.1"/>
    <property type="molecule type" value="Genomic_DNA"/>
</dbReference>
<reference evidence="2 3" key="1">
    <citation type="submission" date="2021-01" db="EMBL/GenBank/DDBJ databases">
        <title>Whole genome shotgun sequence of Actinoplanes durhamensis NBRC 14914.</title>
        <authorList>
            <person name="Komaki H."/>
            <person name="Tamura T."/>
        </authorList>
    </citation>
    <scope>NUCLEOTIDE SEQUENCE [LARGE SCALE GENOMIC DNA]</scope>
    <source>
        <strain evidence="2 3">NBRC 14914</strain>
    </source>
</reference>
<protein>
    <recommendedName>
        <fullName evidence="1">Pyrrolo-quinoline quinone repeat domain-containing protein</fullName>
    </recommendedName>
</protein>
<evidence type="ECO:0000313" key="2">
    <source>
        <dbReference type="EMBL" id="GIE05787.1"/>
    </source>
</evidence>
<accession>A0ABQ3Z7H7</accession>
<keyword evidence="3" id="KW-1185">Reference proteome</keyword>
<dbReference type="Pfam" id="PF13360">
    <property type="entry name" value="PQQ_2"/>
    <property type="match status" value="1"/>
</dbReference>
<gene>
    <name evidence="2" type="ORF">Adu01nite_71370</name>
</gene>
<dbReference type="Gene3D" id="2.130.10.10">
    <property type="entry name" value="YVTN repeat-like/Quinoprotein amine dehydrogenase"/>
    <property type="match status" value="1"/>
</dbReference>
<sequence>MASGGSSRMGYTLITIVVVLVVLATSKTWNPWPKWWAWFNTSEPIAAGVARWQSTIGGSPQSVSIAGDAVIVEYRTSIEAYGLTAGIKLWGNDADWADVAGEGNDAVVVTGRLLTKGYQVLDPRSGAVRRADTEATAVWTYRTGILDLRCGKGSDCELTAWDTRGNTRWRVSTGGIGFVLDAANPDLPDTKPMTANGIDDDVAGARQMPALIGLPDDGKVRIIDTANGKLVQTAEPGSDQRISVAGGRVLTVTGTSADGTCYFGVVASDPPGGGTVWKRDGLNLRTAANGSGCKQDRDPAGGEDVVLGVDPVGRQELIAAHDGRILWHGAKGEEVQAVNDSYAVVRTADKSTLRCLSLASGGTAWTRPFTSGGAALTPNAVVIVTTKPGRVAALSPSSGKLLTEVRTNAKIFATGPGGMIVVDGRDMAYLPFA</sequence>
<evidence type="ECO:0000313" key="3">
    <source>
        <dbReference type="Proteomes" id="UP000637628"/>
    </source>
</evidence>
<name>A0ABQ3Z7H7_9ACTN</name>
<dbReference type="SUPFAM" id="SSF50998">
    <property type="entry name" value="Quinoprotein alcohol dehydrogenase-like"/>
    <property type="match status" value="1"/>
</dbReference>
<dbReference type="InterPro" id="IPR002372">
    <property type="entry name" value="PQQ_rpt_dom"/>
</dbReference>
<feature type="domain" description="Pyrrolo-quinoline quinone repeat" evidence="1">
    <location>
        <begin position="350"/>
        <end position="425"/>
    </location>
</feature>
<dbReference type="InterPro" id="IPR015943">
    <property type="entry name" value="WD40/YVTN_repeat-like_dom_sf"/>
</dbReference>
<evidence type="ECO:0000259" key="1">
    <source>
        <dbReference type="Pfam" id="PF13360"/>
    </source>
</evidence>
<proteinExistence type="predicted"/>
<organism evidence="2 3">
    <name type="scientific">Paractinoplanes durhamensis</name>
    <dbReference type="NCBI Taxonomy" id="113563"/>
    <lineage>
        <taxon>Bacteria</taxon>
        <taxon>Bacillati</taxon>
        <taxon>Actinomycetota</taxon>
        <taxon>Actinomycetes</taxon>
        <taxon>Micromonosporales</taxon>
        <taxon>Micromonosporaceae</taxon>
        <taxon>Paractinoplanes</taxon>
    </lineage>
</organism>
<dbReference type="Proteomes" id="UP000637628">
    <property type="component" value="Unassembled WGS sequence"/>
</dbReference>